<dbReference type="Gene3D" id="2.30.29.30">
    <property type="entry name" value="Pleckstrin-homology domain (PH domain)/Phosphotyrosine-binding domain (PTB)"/>
    <property type="match status" value="2"/>
</dbReference>
<sequence length="388" mass="43043">MPYVDRQNRICGFLDIEENENSGKFLRRYFILDTREDSLVWYMDNPQNLPSGSPPVGVIKLTYISKVSDATKLRPKAEFCFVMNAGMRKYFLQANDQQDLVEWVNVLNKATKITVPKQSDPLCQVDNANRQAESPGGKKQVSYRTEIVGGVPIITPTQKEETSECSEGGDSNYLKRSQSHLPYFSAKHPPDNAIIKAGYCVKQGAVEKEPLRVIPLKEVHKVQECKQSDIMMRDNLFEIVTTSRTFYVQADSPEDMHSWIKAISGAIVAQRGPGRSAASEHPESSSEPNHALRSAIPAPASSHSTASHGSPLVPNPHTKYPALEKRGFHESFTKARPGSYKIQVVTPRESASKVTERGFSEPQSKNGTQEQDPGLVDLDDASLPVSDV</sequence>
<feature type="compositionally biased region" description="Polar residues" evidence="1">
    <location>
        <begin position="361"/>
        <end position="371"/>
    </location>
</feature>
<reference evidence="2" key="2">
    <citation type="submission" date="2025-08" db="UniProtKB">
        <authorList>
            <consortium name="Ensembl"/>
        </authorList>
    </citation>
    <scope>IDENTIFICATION</scope>
</reference>
<dbReference type="CDD" id="cd13270">
    <property type="entry name" value="PH1_TAPP1_2"/>
    <property type="match status" value="1"/>
</dbReference>
<dbReference type="PROSITE" id="PS50003">
    <property type="entry name" value="PH_DOMAIN"/>
    <property type="match status" value="1"/>
</dbReference>
<feature type="region of interest" description="Disordered" evidence="1">
    <location>
        <begin position="271"/>
        <end position="388"/>
    </location>
</feature>
<dbReference type="InterPro" id="IPR011993">
    <property type="entry name" value="PH-like_dom_sf"/>
</dbReference>
<feature type="compositionally biased region" description="Basic and acidic residues" evidence="1">
    <location>
        <begin position="350"/>
        <end position="359"/>
    </location>
</feature>
<dbReference type="Proteomes" id="UP000694405">
    <property type="component" value="Chromosome 4"/>
</dbReference>
<name>A0A8C6J5T1_MELUD</name>
<dbReference type="SMART" id="SM00233">
    <property type="entry name" value="PH"/>
    <property type="match status" value="2"/>
</dbReference>
<dbReference type="Pfam" id="PF00169">
    <property type="entry name" value="PH"/>
    <property type="match status" value="2"/>
</dbReference>
<keyword evidence="3" id="KW-1185">Reference proteome</keyword>
<dbReference type="AlphaFoldDB" id="A0A8C6J5T1"/>
<dbReference type="Ensembl" id="ENSMUNT00000032459.1">
    <property type="protein sequence ID" value="ENSMUNP00000031865.1"/>
    <property type="gene ID" value="ENSMUNG00000017333.1"/>
</dbReference>
<dbReference type="PANTHER" id="PTHR14336:SF4">
    <property type="entry name" value="PLECKSTRIN HOMOLOGY DOMAIN-CONTAINING FAMILY A MEMBER 1"/>
    <property type="match status" value="1"/>
</dbReference>
<accession>A0A8C6J5T1</accession>
<feature type="compositionally biased region" description="Basic and acidic residues" evidence="1">
    <location>
        <begin position="322"/>
        <end position="333"/>
    </location>
</feature>
<protein>
    <submittedName>
        <fullName evidence="2">Uncharacterized protein</fullName>
    </submittedName>
</protein>
<dbReference type="InterPro" id="IPR051707">
    <property type="entry name" value="PI-Interact_SigTrans_Reg"/>
</dbReference>
<dbReference type="InterPro" id="IPR001849">
    <property type="entry name" value="PH_domain"/>
</dbReference>
<reference evidence="2" key="1">
    <citation type="submission" date="2020-03" db="EMBL/GenBank/DDBJ databases">
        <title>Melopsittacus undulatus (budgerigar) genome, bMelUnd1, maternal haplotype with Z.</title>
        <authorList>
            <person name="Gedman G."/>
            <person name="Mountcastle J."/>
            <person name="Haase B."/>
            <person name="Formenti G."/>
            <person name="Wright T."/>
            <person name="Apodaca J."/>
            <person name="Pelan S."/>
            <person name="Chow W."/>
            <person name="Rhie A."/>
            <person name="Howe K."/>
            <person name="Fedrigo O."/>
            <person name="Jarvis E.D."/>
        </authorList>
    </citation>
    <scope>NUCLEOTIDE SEQUENCE [LARGE SCALE GENOMIC DNA]</scope>
</reference>
<organism evidence="2 3">
    <name type="scientific">Melopsittacus undulatus</name>
    <name type="common">Budgerigar</name>
    <name type="synonym">Psittacus undulatus</name>
    <dbReference type="NCBI Taxonomy" id="13146"/>
    <lineage>
        <taxon>Eukaryota</taxon>
        <taxon>Metazoa</taxon>
        <taxon>Chordata</taxon>
        <taxon>Craniata</taxon>
        <taxon>Vertebrata</taxon>
        <taxon>Euteleostomi</taxon>
        <taxon>Archelosauria</taxon>
        <taxon>Archosauria</taxon>
        <taxon>Dinosauria</taxon>
        <taxon>Saurischia</taxon>
        <taxon>Theropoda</taxon>
        <taxon>Coelurosauria</taxon>
        <taxon>Aves</taxon>
        <taxon>Neognathae</taxon>
        <taxon>Neoaves</taxon>
        <taxon>Telluraves</taxon>
        <taxon>Australaves</taxon>
        <taxon>Psittaciformes</taxon>
        <taxon>Psittaculidae</taxon>
        <taxon>Melopsittacus</taxon>
    </lineage>
</organism>
<evidence type="ECO:0000256" key="1">
    <source>
        <dbReference type="SAM" id="MobiDB-lite"/>
    </source>
</evidence>
<dbReference type="SUPFAM" id="SSF50729">
    <property type="entry name" value="PH domain-like"/>
    <property type="match status" value="2"/>
</dbReference>
<evidence type="ECO:0000313" key="2">
    <source>
        <dbReference type="Ensembl" id="ENSMUNP00000031865.1"/>
    </source>
</evidence>
<dbReference type="PANTHER" id="PTHR14336">
    <property type="entry name" value="TANDEM PH DOMAIN CONTAINING PROTEIN"/>
    <property type="match status" value="1"/>
</dbReference>
<dbReference type="FunFam" id="2.30.29.30:FF:000042">
    <property type="entry name" value="pleckstrin homology domain-containing family A member 1 isoform X2"/>
    <property type="match status" value="1"/>
</dbReference>
<feature type="compositionally biased region" description="Low complexity" evidence="1">
    <location>
        <begin position="285"/>
        <end position="311"/>
    </location>
</feature>
<evidence type="ECO:0000313" key="3">
    <source>
        <dbReference type="Proteomes" id="UP000694405"/>
    </source>
</evidence>
<proteinExistence type="predicted"/>
<reference evidence="2" key="3">
    <citation type="submission" date="2025-09" db="UniProtKB">
        <authorList>
            <consortium name="Ensembl"/>
        </authorList>
    </citation>
    <scope>IDENTIFICATION</scope>
</reference>
<gene>
    <name evidence="2" type="primary">LOC101870972</name>
</gene>